<reference evidence="2 3" key="1">
    <citation type="journal article" date="2018" name="Gigascience">
        <title>Genomes of trombidid mites reveal novel predicted allergens and laterally-transferred genes associated with secondary metabolism.</title>
        <authorList>
            <person name="Dong X."/>
            <person name="Chaisiri K."/>
            <person name="Xia D."/>
            <person name="Armstrong S.D."/>
            <person name="Fang Y."/>
            <person name="Donnelly M.J."/>
            <person name="Kadowaki T."/>
            <person name="McGarry J.W."/>
            <person name="Darby A.C."/>
            <person name="Makepeace B.L."/>
        </authorList>
    </citation>
    <scope>NUCLEOTIDE SEQUENCE [LARGE SCALE GENOMIC DNA]</scope>
    <source>
        <strain evidence="2">UoL-UT</strain>
    </source>
</reference>
<proteinExistence type="predicted"/>
<comment type="caution">
    <text evidence="2">The sequence shown here is derived from an EMBL/GenBank/DDBJ whole genome shotgun (WGS) entry which is preliminary data.</text>
</comment>
<evidence type="ECO:0000256" key="1">
    <source>
        <dbReference type="PROSITE-ProRule" id="PRU00339"/>
    </source>
</evidence>
<dbReference type="PANTHER" id="PTHR10098:SF108">
    <property type="entry name" value="TETRATRICOPEPTIDE REPEAT PROTEIN 28"/>
    <property type="match status" value="1"/>
</dbReference>
<feature type="repeat" description="TPR" evidence="1">
    <location>
        <begin position="429"/>
        <end position="462"/>
    </location>
</feature>
<dbReference type="Proteomes" id="UP000288716">
    <property type="component" value="Unassembled WGS sequence"/>
</dbReference>
<dbReference type="STRING" id="299467.A0A443SAS3"/>
<dbReference type="InterPro" id="IPR011990">
    <property type="entry name" value="TPR-like_helical_dom_sf"/>
</dbReference>
<dbReference type="PANTHER" id="PTHR10098">
    <property type="entry name" value="RAPSYN-RELATED"/>
    <property type="match status" value="1"/>
</dbReference>
<dbReference type="PROSITE" id="PS50293">
    <property type="entry name" value="TPR_REGION"/>
    <property type="match status" value="1"/>
</dbReference>
<gene>
    <name evidence="2" type="ORF">B4U80_05386</name>
</gene>
<dbReference type="Gene3D" id="1.25.40.10">
    <property type="entry name" value="Tetratricopeptide repeat domain"/>
    <property type="match status" value="3"/>
</dbReference>
<dbReference type="VEuPathDB" id="VectorBase:LDEU007466"/>
<evidence type="ECO:0000313" key="3">
    <source>
        <dbReference type="Proteomes" id="UP000288716"/>
    </source>
</evidence>
<dbReference type="OrthoDB" id="626167at2759"/>
<feature type="repeat" description="TPR" evidence="1">
    <location>
        <begin position="309"/>
        <end position="342"/>
    </location>
</feature>
<feature type="repeat" description="TPR" evidence="1">
    <location>
        <begin position="229"/>
        <end position="262"/>
    </location>
</feature>
<feature type="non-terminal residue" evidence="2">
    <location>
        <position position="1"/>
    </location>
</feature>
<sequence>GLNPSNYVLYGNRSAAYCRLAKYSSSLQDAIKARELNPQWPKAYYRQGIALQCLGRHIDALAAFASGIAQDNKSPQLLAGFVETAMKSPLRATLEPIYRQLQAMQLDKSPFIITSVVGQEVLAAGHFAAAVVILESSLRIGTCSLKLRGSVYSALSTCYWALNEVDKAIKYMQQDLQVAKSLGDQIGECRAHENLGAAYFSKGWYKEALASHRYQLVLAMKGKDTDQAASALTSLGHVYNAIGDYPNALASHKQCLQLMRQMGDKVGETKEVGNVGAVYLAMNDYERAIKCHLEHLNLAKLSGSKLEEAKAYANLGSCYHYKKSNQQSIQYYENLLKLAQEVGDKSIEARAYSGLGHAARCIGDYRQAKRWHERQLEMALFTKDKVAEAKALLNLGVIFDLLGDFEDAIKLHFAHMKIAQQLGDSSLLAKSYGNLGQSYWNLGEYDEAVKCYKEEVSIFRDIGDKNAEAESLEKVNYFVKLLNTNKNNLILEKCTYSKSYFKSNGRHNIVSRHKPLRKYSSI</sequence>
<dbReference type="Pfam" id="PF13176">
    <property type="entry name" value="TPR_7"/>
    <property type="match status" value="1"/>
</dbReference>
<accession>A0A443SAS3</accession>
<dbReference type="PROSITE" id="PS50005">
    <property type="entry name" value="TPR"/>
    <property type="match status" value="3"/>
</dbReference>
<name>A0A443SAS3_9ACAR</name>
<organism evidence="2 3">
    <name type="scientific">Leptotrombidium deliense</name>
    <dbReference type="NCBI Taxonomy" id="299467"/>
    <lineage>
        <taxon>Eukaryota</taxon>
        <taxon>Metazoa</taxon>
        <taxon>Ecdysozoa</taxon>
        <taxon>Arthropoda</taxon>
        <taxon>Chelicerata</taxon>
        <taxon>Arachnida</taxon>
        <taxon>Acari</taxon>
        <taxon>Acariformes</taxon>
        <taxon>Trombidiformes</taxon>
        <taxon>Prostigmata</taxon>
        <taxon>Anystina</taxon>
        <taxon>Parasitengona</taxon>
        <taxon>Trombiculoidea</taxon>
        <taxon>Trombiculidae</taxon>
        <taxon>Leptotrombidium</taxon>
    </lineage>
</organism>
<dbReference type="FunFam" id="1.25.40.10:FF:000040">
    <property type="entry name" value="Tetratricopeptide repeat domain 28"/>
    <property type="match status" value="1"/>
</dbReference>
<dbReference type="EMBL" id="NCKV01004704">
    <property type="protein sequence ID" value="RWS24574.1"/>
    <property type="molecule type" value="Genomic_DNA"/>
</dbReference>
<evidence type="ECO:0000313" key="2">
    <source>
        <dbReference type="EMBL" id="RWS24574.1"/>
    </source>
</evidence>
<dbReference type="Pfam" id="PF13424">
    <property type="entry name" value="TPR_12"/>
    <property type="match status" value="3"/>
</dbReference>
<dbReference type="SMART" id="SM00028">
    <property type="entry name" value="TPR"/>
    <property type="match status" value="10"/>
</dbReference>
<keyword evidence="3" id="KW-1185">Reference proteome</keyword>
<dbReference type="AlphaFoldDB" id="A0A443SAS3"/>
<keyword evidence="1" id="KW-0802">TPR repeat</keyword>
<dbReference type="SUPFAM" id="SSF48452">
    <property type="entry name" value="TPR-like"/>
    <property type="match status" value="4"/>
</dbReference>
<protein>
    <submittedName>
        <fullName evidence="2">Tetratricopeptide repeat protein 28-like protein</fullName>
    </submittedName>
</protein>
<dbReference type="InterPro" id="IPR019734">
    <property type="entry name" value="TPR_rpt"/>
</dbReference>